<reference evidence="2 3" key="1">
    <citation type="submission" date="2018-12" db="EMBL/GenBank/DDBJ databases">
        <title>bacterium Hansschlegelia zhihuaiae S113.</title>
        <authorList>
            <person name="He J."/>
        </authorList>
    </citation>
    <scope>NUCLEOTIDE SEQUENCE [LARGE SCALE GENOMIC DNA]</scope>
    <source>
        <strain evidence="2 3">S 113</strain>
    </source>
</reference>
<dbReference type="EMBL" id="RYFI01000001">
    <property type="protein sequence ID" value="RXF75413.1"/>
    <property type="molecule type" value="Genomic_DNA"/>
</dbReference>
<evidence type="ECO:0000256" key="1">
    <source>
        <dbReference type="SAM" id="MobiDB-lite"/>
    </source>
</evidence>
<protein>
    <submittedName>
        <fullName evidence="2">Uncharacterized protein</fullName>
    </submittedName>
</protein>
<name>A0A4Q0MP32_9HYPH</name>
<feature type="region of interest" description="Disordered" evidence="1">
    <location>
        <begin position="160"/>
        <end position="296"/>
    </location>
</feature>
<evidence type="ECO:0000313" key="3">
    <source>
        <dbReference type="Proteomes" id="UP000289708"/>
    </source>
</evidence>
<dbReference type="InterPro" id="IPR046561">
    <property type="entry name" value="DUF6716"/>
</dbReference>
<evidence type="ECO:0000313" key="2">
    <source>
        <dbReference type="EMBL" id="RXF75413.1"/>
    </source>
</evidence>
<comment type="caution">
    <text evidence="2">The sequence shown here is derived from an EMBL/GenBank/DDBJ whole genome shotgun (WGS) entry which is preliminary data.</text>
</comment>
<gene>
    <name evidence="2" type="ORF">EK403_00720</name>
</gene>
<accession>A0A4Q0MP32</accession>
<dbReference type="AlphaFoldDB" id="A0A4Q0MP32"/>
<feature type="region of interest" description="Disordered" evidence="1">
    <location>
        <begin position="628"/>
        <end position="652"/>
    </location>
</feature>
<dbReference type="Proteomes" id="UP000289708">
    <property type="component" value="Unassembled WGS sequence"/>
</dbReference>
<organism evidence="2 3">
    <name type="scientific">Hansschlegelia zhihuaiae</name>
    <dbReference type="NCBI Taxonomy" id="405005"/>
    <lineage>
        <taxon>Bacteria</taxon>
        <taxon>Pseudomonadati</taxon>
        <taxon>Pseudomonadota</taxon>
        <taxon>Alphaproteobacteria</taxon>
        <taxon>Hyphomicrobiales</taxon>
        <taxon>Methylopilaceae</taxon>
        <taxon>Hansschlegelia</taxon>
    </lineage>
</organism>
<dbReference type="RefSeq" id="WP_128775591.1">
    <property type="nucleotide sequence ID" value="NZ_RYFI01000001.1"/>
</dbReference>
<sequence>MSERSALLACDLDSQVFGALPLALAFQARGWRVTFAVESARTLPKSLLERLAGQFSVLERSINALPTDDEAFRHAAIGVFVTGSRLALFRHTLEIAARAKRLPRPALFCGFNGLVFEKFEEGVAWRLGYDVIGLNGPRDQDAFVDFVHATDFEQQPSVIVGLRRKTDAPPRPLKIPQSVVPEADEDRANDAADADADAGEDQETDGASNVARSEDVASGAIAETVDEAPPPDSDDVSSDEDRSSETRSSDRAIGDDEKDRSEDDEEPDGDERDPDSENGEGESENGEASTNGEDAANGLSAVPAAARPPKKLFVFAEQVVVPRTLKEREALVATLARLAKASPGWDIALKARVRPEEQTFHSQPNHISKLINAVRSKPRNLFVTYKPLDELLERADLFATISSTALFDAFDYGVPSLVATDFGLRNADGAHVFFASGLLVRLCDLESLDDAPIHGPDERWVRRMGYGEPYSPAALIDWLEAFDPAQPMPPSFVSFEAAAGVAAGSPQRASAICKAYARTSDALEELEAEERMLAAGAAETRATDDDALAADDPALAEVSPTVEDPLPVEESELAKEPTTPRVPPAAEPPVAASVPVAVTAPVAPSRPLPNPNAELAMLGFAITAALASKAPPSSSPRPPGAAKASAKGGARKYEGPVEAFSRKLGMYWLVKRTRLRLGLPIYAPRD</sequence>
<feature type="compositionally biased region" description="Acidic residues" evidence="1">
    <location>
        <begin position="262"/>
        <end position="285"/>
    </location>
</feature>
<feature type="compositionally biased region" description="Acidic residues" evidence="1">
    <location>
        <begin position="182"/>
        <end position="204"/>
    </location>
</feature>
<dbReference type="Pfam" id="PF20471">
    <property type="entry name" value="DUF6716"/>
    <property type="match status" value="1"/>
</dbReference>
<keyword evidence="3" id="KW-1185">Reference proteome</keyword>
<dbReference type="OrthoDB" id="8441777at2"/>
<feature type="compositionally biased region" description="Basic and acidic residues" evidence="1">
    <location>
        <begin position="239"/>
        <end position="261"/>
    </location>
</feature>
<proteinExistence type="predicted"/>
<feature type="region of interest" description="Disordered" evidence="1">
    <location>
        <begin position="556"/>
        <end position="588"/>
    </location>
</feature>